<accession>A0A1H1VY59</accession>
<dbReference type="EMBL" id="LT629748">
    <property type="protein sequence ID" value="SDS89675.1"/>
    <property type="molecule type" value="Genomic_DNA"/>
</dbReference>
<dbReference type="PANTHER" id="PTHR43639:SF6">
    <property type="entry name" value="DIHYDROMONAPTERIN REDUCTASE"/>
    <property type="match status" value="1"/>
</dbReference>
<organism evidence="3 4">
    <name type="scientific">Halopseudomonas litoralis</name>
    <dbReference type="NCBI Taxonomy" id="797277"/>
    <lineage>
        <taxon>Bacteria</taxon>
        <taxon>Pseudomonadati</taxon>
        <taxon>Pseudomonadota</taxon>
        <taxon>Gammaproteobacteria</taxon>
        <taxon>Pseudomonadales</taxon>
        <taxon>Pseudomonadaceae</taxon>
        <taxon>Halopseudomonas</taxon>
    </lineage>
</organism>
<dbReference type="PANTHER" id="PTHR43639">
    <property type="entry name" value="OXIDOREDUCTASE, SHORT-CHAIN DEHYDROGENASE/REDUCTASE FAMILY (AFU_ORTHOLOGUE AFUA_5G02870)"/>
    <property type="match status" value="1"/>
</dbReference>
<dbReference type="STRING" id="797277.SAMN05216198_3083"/>
<dbReference type="SUPFAM" id="SSF51735">
    <property type="entry name" value="NAD(P)-binding Rossmann-fold domains"/>
    <property type="match status" value="1"/>
</dbReference>
<keyword evidence="2" id="KW-0560">Oxidoreductase</keyword>
<dbReference type="PRINTS" id="PR00081">
    <property type="entry name" value="GDHRDH"/>
</dbReference>
<evidence type="ECO:0000256" key="1">
    <source>
        <dbReference type="ARBA" id="ARBA00022857"/>
    </source>
</evidence>
<evidence type="ECO:0000256" key="2">
    <source>
        <dbReference type="ARBA" id="ARBA00023002"/>
    </source>
</evidence>
<reference evidence="4" key="1">
    <citation type="submission" date="2016-10" db="EMBL/GenBank/DDBJ databases">
        <authorList>
            <person name="Varghese N."/>
            <person name="Submissions S."/>
        </authorList>
    </citation>
    <scope>NUCLEOTIDE SEQUENCE [LARGE SCALE GENOMIC DNA]</scope>
    <source>
        <strain evidence="4">2SM5</strain>
    </source>
</reference>
<evidence type="ECO:0000313" key="3">
    <source>
        <dbReference type="EMBL" id="SDS89675.1"/>
    </source>
</evidence>
<sequence length="242" mass="26462">MIDMPRGIGPEAKPTVLITGGAQRVGLHCARRLVEDGFHVLVTCRWLRQDWQEEEDIEVIVADFASAPGITQFIETLAEKVLGLRAIVHNASLWLGDDGLTAESFQSMYMVHMQAPYLINMACANWFGQGPADIIHITDHDALGGSPDHVAYLATKAGLENMTRSFAARFSPAIKVNSIAPALIMFNEDDSPAFKEKILSRSALGIEPGPEIVYQAIRYLMDNPYVTGTCLDLNGGGMLKFA</sequence>
<keyword evidence="1" id="KW-0521">NADP</keyword>
<dbReference type="NCBIfam" id="NF005066">
    <property type="entry name" value="PRK06483.1"/>
    <property type="match status" value="1"/>
</dbReference>
<evidence type="ECO:0000313" key="4">
    <source>
        <dbReference type="Proteomes" id="UP000243426"/>
    </source>
</evidence>
<gene>
    <name evidence="3" type="ORF">SAMN05216198_3083</name>
</gene>
<name>A0A1H1VY59_9GAMM</name>
<dbReference type="Gene3D" id="3.40.50.720">
    <property type="entry name" value="NAD(P)-binding Rossmann-like Domain"/>
    <property type="match status" value="1"/>
</dbReference>
<dbReference type="Pfam" id="PF13561">
    <property type="entry name" value="adh_short_C2"/>
    <property type="match status" value="1"/>
</dbReference>
<dbReference type="Proteomes" id="UP000243426">
    <property type="component" value="Chromosome I"/>
</dbReference>
<dbReference type="InterPro" id="IPR036291">
    <property type="entry name" value="NAD(P)-bd_dom_sf"/>
</dbReference>
<dbReference type="GO" id="GO:0016491">
    <property type="term" value="F:oxidoreductase activity"/>
    <property type="evidence" value="ECO:0007669"/>
    <property type="project" value="UniProtKB-KW"/>
</dbReference>
<protein>
    <submittedName>
        <fullName evidence="3">Dihydromonapterin reductase / dihydrofolate reductase</fullName>
    </submittedName>
</protein>
<keyword evidence="4" id="KW-1185">Reference proteome</keyword>
<dbReference type="InterPro" id="IPR002347">
    <property type="entry name" value="SDR_fam"/>
</dbReference>
<dbReference type="AlphaFoldDB" id="A0A1H1VY59"/>
<proteinExistence type="predicted"/>